<dbReference type="GeneTree" id="ENSGT00390000004872"/>
<reference evidence="3" key="2">
    <citation type="submission" date="2025-09" db="UniProtKB">
        <authorList>
            <consortium name="Ensembl"/>
        </authorList>
    </citation>
    <scope>IDENTIFICATION</scope>
</reference>
<name>A0A8B9BY78_9AVES</name>
<dbReference type="GO" id="GO:0005654">
    <property type="term" value="C:nucleoplasm"/>
    <property type="evidence" value="ECO:0007669"/>
    <property type="project" value="Ensembl"/>
</dbReference>
<dbReference type="GO" id="GO:0000801">
    <property type="term" value="C:central element"/>
    <property type="evidence" value="ECO:0007669"/>
    <property type="project" value="InterPro"/>
</dbReference>
<feature type="compositionally biased region" description="Low complexity" evidence="2">
    <location>
        <begin position="48"/>
        <end position="57"/>
    </location>
</feature>
<evidence type="ECO:0000313" key="4">
    <source>
        <dbReference type="Proteomes" id="UP000694426"/>
    </source>
</evidence>
<evidence type="ECO:0000313" key="3">
    <source>
        <dbReference type="Ensembl" id="ENSABRP00000011503.1"/>
    </source>
</evidence>
<dbReference type="PANTHER" id="PTHR28398">
    <property type="entry name" value="SYNAPTONEMAL COMPLEX CENTRAL ELEMENT PROTEIN 2"/>
    <property type="match status" value="1"/>
</dbReference>
<feature type="compositionally biased region" description="Basic and acidic residues" evidence="2">
    <location>
        <begin position="27"/>
        <end position="41"/>
    </location>
</feature>
<gene>
    <name evidence="3" type="primary">SYCE2</name>
</gene>
<keyword evidence="4" id="KW-1185">Reference proteome</keyword>
<dbReference type="InterPro" id="IPR034609">
    <property type="entry name" value="Syce2"/>
</dbReference>
<dbReference type="PANTHER" id="PTHR28398:SF1">
    <property type="entry name" value="SYNAPTONEMAL COMPLEX CENTRAL ELEMENT PROTEIN 2"/>
    <property type="match status" value="1"/>
</dbReference>
<dbReference type="Ensembl" id="ENSABRT00000016436.1">
    <property type="protein sequence ID" value="ENSABRP00000011503.1"/>
    <property type="gene ID" value="ENSABRG00000010299.1"/>
</dbReference>
<protein>
    <submittedName>
        <fullName evidence="3">Synaptonemal complex central element protein 2</fullName>
    </submittedName>
</protein>
<dbReference type="AlphaFoldDB" id="A0A8B9BY78"/>
<feature type="region of interest" description="Disordered" evidence="2">
    <location>
        <begin position="1"/>
        <end position="58"/>
    </location>
</feature>
<feature type="coiled-coil region" evidence="1">
    <location>
        <begin position="125"/>
        <end position="162"/>
    </location>
</feature>
<accession>A0A8B9BY78</accession>
<sequence length="169" mass="19131">MAHQEHEDPELEPEEMQSNSSFFSGLGRDENPGEDPSRPRTEPPAAGPPLGSGALDGQASRYFAALDSSVGDLRQRAQRLIDRVNESRKEDHTVMSGFRESLLLKVSDLAEQLEEQLFQLYSLHNEQIQERLHELAEVMERVRQAEDELQQVCRTVEAAYKDLCLQPEA</sequence>
<proteinExistence type="predicted"/>
<keyword evidence="1" id="KW-0175">Coiled coil</keyword>
<organism evidence="3 4">
    <name type="scientific">Anser brachyrhynchus</name>
    <name type="common">Pink-footed goose</name>
    <dbReference type="NCBI Taxonomy" id="132585"/>
    <lineage>
        <taxon>Eukaryota</taxon>
        <taxon>Metazoa</taxon>
        <taxon>Chordata</taxon>
        <taxon>Craniata</taxon>
        <taxon>Vertebrata</taxon>
        <taxon>Euteleostomi</taxon>
        <taxon>Archelosauria</taxon>
        <taxon>Archosauria</taxon>
        <taxon>Dinosauria</taxon>
        <taxon>Saurischia</taxon>
        <taxon>Theropoda</taxon>
        <taxon>Coelurosauria</taxon>
        <taxon>Aves</taxon>
        <taxon>Neognathae</taxon>
        <taxon>Galloanserae</taxon>
        <taxon>Anseriformes</taxon>
        <taxon>Anatidae</taxon>
        <taxon>Anserinae</taxon>
        <taxon>Anser</taxon>
    </lineage>
</organism>
<reference evidence="3" key="1">
    <citation type="submission" date="2025-08" db="UniProtKB">
        <authorList>
            <consortium name="Ensembl"/>
        </authorList>
    </citation>
    <scope>IDENTIFICATION</scope>
</reference>
<dbReference type="Proteomes" id="UP000694426">
    <property type="component" value="Unplaced"/>
</dbReference>
<dbReference type="GO" id="GO:0007130">
    <property type="term" value="P:synaptonemal complex assembly"/>
    <property type="evidence" value="ECO:0007669"/>
    <property type="project" value="InterPro"/>
</dbReference>
<evidence type="ECO:0000256" key="1">
    <source>
        <dbReference type="SAM" id="Coils"/>
    </source>
</evidence>
<evidence type="ECO:0000256" key="2">
    <source>
        <dbReference type="SAM" id="MobiDB-lite"/>
    </source>
</evidence>